<name>A0AAD8A1Q8_DIPPU</name>
<keyword evidence="2" id="KW-1185">Reference proteome</keyword>
<dbReference type="EMBL" id="JASPKZ010004195">
    <property type="protein sequence ID" value="KAJ9590778.1"/>
    <property type="molecule type" value="Genomic_DNA"/>
</dbReference>
<proteinExistence type="predicted"/>
<reference evidence="1" key="2">
    <citation type="submission" date="2023-05" db="EMBL/GenBank/DDBJ databases">
        <authorList>
            <person name="Fouks B."/>
        </authorList>
    </citation>
    <scope>NUCLEOTIDE SEQUENCE</scope>
    <source>
        <strain evidence="1">Stay&amp;Tobe</strain>
        <tissue evidence="1">Testes</tissue>
    </source>
</reference>
<organism evidence="1 2">
    <name type="scientific">Diploptera punctata</name>
    <name type="common">Pacific beetle cockroach</name>
    <dbReference type="NCBI Taxonomy" id="6984"/>
    <lineage>
        <taxon>Eukaryota</taxon>
        <taxon>Metazoa</taxon>
        <taxon>Ecdysozoa</taxon>
        <taxon>Arthropoda</taxon>
        <taxon>Hexapoda</taxon>
        <taxon>Insecta</taxon>
        <taxon>Pterygota</taxon>
        <taxon>Neoptera</taxon>
        <taxon>Polyneoptera</taxon>
        <taxon>Dictyoptera</taxon>
        <taxon>Blattodea</taxon>
        <taxon>Blaberoidea</taxon>
        <taxon>Blaberidae</taxon>
        <taxon>Diplopterinae</taxon>
        <taxon>Diploptera</taxon>
    </lineage>
</organism>
<feature type="non-terminal residue" evidence="1">
    <location>
        <position position="1"/>
    </location>
</feature>
<sequence length="50" mass="5831">EVVRRKGVIILFSVKNHPTVSNVIFCVLHFINTAFNFFEINIYKTLCFVV</sequence>
<dbReference type="Proteomes" id="UP001233999">
    <property type="component" value="Unassembled WGS sequence"/>
</dbReference>
<gene>
    <name evidence="1" type="ORF">L9F63_016164</name>
</gene>
<feature type="non-terminal residue" evidence="1">
    <location>
        <position position="50"/>
    </location>
</feature>
<accession>A0AAD8A1Q8</accession>
<protein>
    <submittedName>
        <fullName evidence="1">Uncharacterized protein</fullName>
    </submittedName>
</protein>
<evidence type="ECO:0000313" key="1">
    <source>
        <dbReference type="EMBL" id="KAJ9590778.1"/>
    </source>
</evidence>
<comment type="caution">
    <text evidence="1">The sequence shown here is derived from an EMBL/GenBank/DDBJ whole genome shotgun (WGS) entry which is preliminary data.</text>
</comment>
<dbReference type="AlphaFoldDB" id="A0AAD8A1Q8"/>
<reference evidence="1" key="1">
    <citation type="journal article" date="2023" name="IScience">
        <title>Live-bearing cockroach genome reveals convergent evolutionary mechanisms linked to viviparity in insects and beyond.</title>
        <authorList>
            <person name="Fouks B."/>
            <person name="Harrison M.C."/>
            <person name="Mikhailova A.A."/>
            <person name="Marchal E."/>
            <person name="English S."/>
            <person name="Carruthers M."/>
            <person name="Jennings E.C."/>
            <person name="Chiamaka E.L."/>
            <person name="Frigard R.A."/>
            <person name="Pippel M."/>
            <person name="Attardo G.M."/>
            <person name="Benoit J.B."/>
            <person name="Bornberg-Bauer E."/>
            <person name="Tobe S.S."/>
        </authorList>
    </citation>
    <scope>NUCLEOTIDE SEQUENCE</scope>
    <source>
        <strain evidence="1">Stay&amp;Tobe</strain>
    </source>
</reference>
<evidence type="ECO:0000313" key="2">
    <source>
        <dbReference type="Proteomes" id="UP001233999"/>
    </source>
</evidence>